<dbReference type="EMBL" id="JAGETQ010000029">
    <property type="protein sequence ID" value="MBO1916086.1"/>
    <property type="molecule type" value="Genomic_DNA"/>
</dbReference>
<organism evidence="1 2">
    <name type="scientific">Providencia rettgeri</name>
    <dbReference type="NCBI Taxonomy" id="587"/>
    <lineage>
        <taxon>Bacteria</taxon>
        <taxon>Pseudomonadati</taxon>
        <taxon>Pseudomonadota</taxon>
        <taxon>Gammaproteobacteria</taxon>
        <taxon>Enterobacterales</taxon>
        <taxon>Morganellaceae</taxon>
        <taxon>Providencia</taxon>
    </lineage>
</organism>
<name>A0A939NG37_PRORE</name>
<gene>
    <name evidence="1" type="ORF">J4727_07460</name>
</gene>
<evidence type="ECO:0000313" key="1">
    <source>
        <dbReference type="EMBL" id="MBO1916086.1"/>
    </source>
</evidence>
<proteinExistence type="predicted"/>
<dbReference type="GO" id="GO:0016747">
    <property type="term" value="F:acyltransferase activity, transferring groups other than amino-acyl groups"/>
    <property type="evidence" value="ECO:0007669"/>
    <property type="project" value="InterPro"/>
</dbReference>
<dbReference type="InterPro" id="IPR008300">
    <property type="entry name" value="PTAC"/>
</dbReference>
<dbReference type="GO" id="GO:0046872">
    <property type="term" value="F:metal ion binding"/>
    <property type="evidence" value="ECO:0007669"/>
    <property type="project" value="UniProtKB-KW"/>
</dbReference>
<dbReference type="AlphaFoldDB" id="A0A939NG37"/>
<protein>
    <submittedName>
        <fullName evidence="1">Uncharacterized protein</fullName>
    </submittedName>
</protein>
<sequence length="75" mass="8429">MPSGHVNLESQVICAQRHIHMCDGLKSIKCGEWAKGEHPTEGERSLVFDEVVAEWMNAFLSFILIPMSKCRGLTQ</sequence>
<accession>A0A939NG37</accession>
<dbReference type="Proteomes" id="UP000664477">
    <property type="component" value="Unassembled WGS sequence"/>
</dbReference>
<evidence type="ECO:0000313" key="2">
    <source>
        <dbReference type="Proteomes" id="UP000664477"/>
    </source>
</evidence>
<comment type="caution">
    <text evidence="1">The sequence shown here is derived from an EMBL/GenBank/DDBJ whole genome shotgun (WGS) entry which is preliminary data.</text>
</comment>
<reference evidence="1" key="1">
    <citation type="submission" date="2021-03" db="EMBL/GenBank/DDBJ databases">
        <title>Molecular epidemiology and mechanisms of colistin and carbapenem resistance in Enterobacteriaceae from clinical isolates, the environment and porcine samples in Pretoria, South Africa.</title>
        <authorList>
            <person name="Bogoshi D."/>
            <person name="Mbelle N.M."/>
            <person name="Naidoo V."/>
            <person name="Osei Sekyere J."/>
        </authorList>
    </citation>
    <scope>NUCLEOTIDE SEQUENCE</scope>
    <source>
        <strain evidence="1">C052</strain>
    </source>
</reference>
<dbReference type="Pfam" id="PF06130">
    <property type="entry name" value="PTAC"/>
    <property type="match status" value="1"/>
</dbReference>